<gene>
    <name evidence="2" type="ORF">WN48_02155</name>
</gene>
<feature type="transmembrane region" description="Helical" evidence="1">
    <location>
        <begin position="30"/>
        <end position="50"/>
    </location>
</feature>
<comment type="caution">
    <text evidence="1">Lacks conserved residue(s) required for the propagation of feature annotation.</text>
</comment>
<comment type="subunit">
    <text evidence="1">Component of the oligosaccharyltransferase (OST) complex.</text>
</comment>
<protein>
    <recommendedName>
        <fullName evidence="1">Oligosaccharyltransferase complex subunit</fullName>
    </recommendedName>
</protein>
<dbReference type="GO" id="GO:0016740">
    <property type="term" value="F:transferase activity"/>
    <property type="evidence" value="ECO:0007669"/>
    <property type="project" value="UniProtKB-KW"/>
</dbReference>
<keyword evidence="1" id="KW-0472">Membrane</keyword>
<keyword evidence="1" id="KW-1133">Transmembrane helix</keyword>
<dbReference type="AlphaFoldDB" id="A0A310SLL9"/>
<keyword evidence="3" id="KW-1185">Reference proteome</keyword>
<dbReference type="InterPro" id="IPR042416">
    <property type="entry name" value="OSTC"/>
</dbReference>
<comment type="function">
    <text evidence="1">Specific component of the STT3A-containing form of the oligosaccharyl transferase (OST) complex that catalyzes the initial transfer of a defined glycan (Glc(3)Man(9)GlcNAc(2) in eukaryotes) from the lipid carrier dolichol-pyrophosphate to an asparagine residue within an Asn-X-Ser/Thr consensus motif in nascent polypeptide chains, the first step in protein N-glycosylation. N-glycosylation occurs cotranslationally and the complex associates with the Sec61 complex at the channel-forming translocon complex that mediates protein translocation across the endoplasmic reticulum (ER). All subunits are required for a maximal enzyme activity.</text>
</comment>
<accession>A0A310SLL9</accession>
<sequence length="74" mass="8344">MEYIYRLPFLALEVPNLKLKKPSWFVKPSAMVVFSFILLSYFLVTGGIIYDVIVEPPSVGSTTDEHGHTRPVST</sequence>
<dbReference type="EMBL" id="KQ761546">
    <property type="protein sequence ID" value="OAD57409.1"/>
    <property type="molecule type" value="Genomic_DNA"/>
</dbReference>
<evidence type="ECO:0000256" key="1">
    <source>
        <dbReference type="RuleBase" id="RU366060"/>
    </source>
</evidence>
<dbReference type="GO" id="GO:0008250">
    <property type="term" value="C:oligosaccharyltransferase complex"/>
    <property type="evidence" value="ECO:0007669"/>
    <property type="project" value="UniProtKB-UniRule"/>
</dbReference>
<proteinExistence type="inferred from homology"/>
<name>A0A310SLL9_9HYME</name>
<evidence type="ECO:0000313" key="2">
    <source>
        <dbReference type="EMBL" id="OAD57409.1"/>
    </source>
</evidence>
<keyword evidence="2" id="KW-0808">Transferase</keyword>
<reference evidence="2 3" key="1">
    <citation type="submission" date="2015-07" db="EMBL/GenBank/DDBJ databases">
        <title>The genome of Eufriesea mexicana.</title>
        <authorList>
            <person name="Pan H."/>
            <person name="Kapheim K."/>
        </authorList>
    </citation>
    <scope>NUCLEOTIDE SEQUENCE [LARGE SCALE GENOMIC DNA]</scope>
    <source>
        <strain evidence="2">0111107269</strain>
        <tissue evidence="2">Whole body</tissue>
    </source>
</reference>
<dbReference type="PANTHER" id="PTHR13160">
    <property type="entry name" value="OLIGOSACCHARYLTRANSFERASE COMPLEX SUBUNIT OSTC"/>
    <property type="match status" value="1"/>
</dbReference>
<comment type="subcellular location">
    <subcellularLocation>
        <location evidence="1">Membrane</location>
        <topology evidence="1">Multi-pass membrane protein</topology>
    </subcellularLocation>
</comment>
<keyword evidence="1" id="KW-0812">Transmembrane</keyword>
<dbReference type="PANTHER" id="PTHR13160:SF4">
    <property type="entry name" value="OLIGOSACCHARYLTRANSFERASE COMPLEX SUBUNIT OSTC"/>
    <property type="match status" value="1"/>
</dbReference>
<comment type="similarity">
    <text evidence="1">Belongs to the OSTC family.</text>
</comment>
<organism evidence="2 3">
    <name type="scientific">Eufriesea mexicana</name>
    <dbReference type="NCBI Taxonomy" id="516756"/>
    <lineage>
        <taxon>Eukaryota</taxon>
        <taxon>Metazoa</taxon>
        <taxon>Ecdysozoa</taxon>
        <taxon>Arthropoda</taxon>
        <taxon>Hexapoda</taxon>
        <taxon>Insecta</taxon>
        <taxon>Pterygota</taxon>
        <taxon>Neoptera</taxon>
        <taxon>Endopterygota</taxon>
        <taxon>Hymenoptera</taxon>
        <taxon>Apocrita</taxon>
        <taxon>Aculeata</taxon>
        <taxon>Apoidea</taxon>
        <taxon>Anthophila</taxon>
        <taxon>Apidae</taxon>
        <taxon>Eufriesea</taxon>
    </lineage>
</organism>
<dbReference type="Proteomes" id="UP000250275">
    <property type="component" value="Unassembled WGS sequence"/>
</dbReference>
<evidence type="ECO:0000313" key="3">
    <source>
        <dbReference type="Proteomes" id="UP000250275"/>
    </source>
</evidence>
<dbReference type="OrthoDB" id="10256333at2759"/>